<evidence type="ECO:0000256" key="1">
    <source>
        <dbReference type="SAM" id="MobiDB-lite"/>
    </source>
</evidence>
<evidence type="ECO:0000313" key="4">
    <source>
        <dbReference type="Proteomes" id="UP001154329"/>
    </source>
</evidence>
<dbReference type="Proteomes" id="UP001154329">
    <property type="component" value="Chromosome 4"/>
</dbReference>
<feature type="domain" description="ISXO2-like transposase" evidence="2">
    <location>
        <begin position="127"/>
        <end position="269"/>
    </location>
</feature>
<organism evidence="3 4">
    <name type="scientific">Aphis gossypii</name>
    <name type="common">Cotton aphid</name>
    <dbReference type="NCBI Taxonomy" id="80765"/>
    <lineage>
        <taxon>Eukaryota</taxon>
        <taxon>Metazoa</taxon>
        <taxon>Ecdysozoa</taxon>
        <taxon>Arthropoda</taxon>
        <taxon>Hexapoda</taxon>
        <taxon>Insecta</taxon>
        <taxon>Pterygota</taxon>
        <taxon>Neoptera</taxon>
        <taxon>Paraneoptera</taxon>
        <taxon>Hemiptera</taxon>
        <taxon>Sternorrhyncha</taxon>
        <taxon>Aphidomorpha</taxon>
        <taxon>Aphidoidea</taxon>
        <taxon>Aphididae</taxon>
        <taxon>Aphidini</taxon>
        <taxon>Aphis</taxon>
        <taxon>Aphis</taxon>
    </lineage>
</organism>
<gene>
    <name evidence="3" type="ORF">APHIGO_LOCUS10563</name>
</gene>
<dbReference type="PANTHER" id="PTHR47163:SF2">
    <property type="entry name" value="SI:DKEY-17M8.2"/>
    <property type="match status" value="1"/>
</dbReference>
<keyword evidence="4" id="KW-1185">Reference proteome</keyword>
<sequence length="321" mass="37582">MPIIERLQLWGLIPKNNSLKCKNGHFAKLCPHGDYADGFVWRCRQWSTTKNRKKIRCDFKQSIRKDTFFNKSHLSIYQIVMFSYLWTENVSLSFIRKQIEIAQQSAVDWASFHREVVFDGMILRHEKIGGVGKVVEIDESKFGRRKYYRGHRVKGQWVFGGVERITGKCFLVPVERRDKETLLTVIKEWILPGTLIISDCWKSCDCLKDEGYEHLRVNHSIEFKNPDTGAHTNNVEGMTWRHAKASLSQYSRKKRFYAGYLAKHMFLKSCRNLNLNPLNEFFRLVSLLYNPTTPEIVDSEELSTESSDSEEVESEPEFGYF</sequence>
<dbReference type="PANTHER" id="PTHR47163">
    <property type="entry name" value="DDE_TNP_IS1595 DOMAIN-CONTAINING PROTEIN"/>
    <property type="match status" value="1"/>
</dbReference>
<evidence type="ECO:0000259" key="2">
    <source>
        <dbReference type="SMART" id="SM01126"/>
    </source>
</evidence>
<reference evidence="3" key="2">
    <citation type="submission" date="2022-10" db="EMBL/GenBank/DDBJ databases">
        <authorList>
            <consortium name="ENA_rothamsted_submissions"/>
            <consortium name="culmorum"/>
            <person name="King R."/>
        </authorList>
    </citation>
    <scope>NUCLEOTIDE SEQUENCE</scope>
</reference>
<feature type="region of interest" description="Disordered" evidence="1">
    <location>
        <begin position="298"/>
        <end position="321"/>
    </location>
</feature>
<name>A0A9P0JCJ0_APHGO</name>
<protein>
    <recommendedName>
        <fullName evidence="2">ISXO2-like transposase domain-containing protein</fullName>
    </recommendedName>
</protein>
<accession>A0A9P0JCJ0</accession>
<proteinExistence type="predicted"/>
<evidence type="ECO:0000313" key="3">
    <source>
        <dbReference type="EMBL" id="CAH1736939.1"/>
    </source>
</evidence>
<dbReference type="EMBL" id="OU899037">
    <property type="protein sequence ID" value="CAH1736939.1"/>
    <property type="molecule type" value="Genomic_DNA"/>
</dbReference>
<dbReference type="SMART" id="SM01126">
    <property type="entry name" value="DDE_Tnp_IS1595"/>
    <property type="match status" value="1"/>
</dbReference>
<reference evidence="3" key="1">
    <citation type="submission" date="2022-02" db="EMBL/GenBank/DDBJ databases">
        <authorList>
            <person name="King R."/>
        </authorList>
    </citation>
    <scope>NUCLEOTIDE SEQUENCE</scope>
</reference>
<dbReference type="AlphaFoldDB" id="A0A9P0JCJ0"/>
<dbReference type="Pfam" id="PF12762">
    <property type="entry name" value="DDE_Tnp_IS1595"/>
    <property type="match status" value="1"/>
</dbReference>
<dbReference type="InterPro" id="IPR053164">
    <property type="entry name" value="IS1016-like_transposase"/>
</dbReference>
<dbReference type="InterPro" id="IPR024445">
    <property type="entry name" value="Tnp_ISXO2-like"/>
</dbReference>